<evidence type="ECO:0000256" key="8">
    <source>
        <dbReference type="SAM" id="Phobius"/>
    </source>
</evidence>
<keyword evidence="7" id="KW-0653">Protein transport</keyword>
<keyword evidence="10" id="KW-1185">Reference proteome</keyword>
<comment type="similarity">
    <text evidence="2 7">Belongs to the ExbD/TolR family.</text>
</comment>
<dbReference type="Proteomes" id="UP000464657">
    <property type="component" value="Chromosome"/>
</dbReference>
<evidence type="ECO:0000256" key="2">
    <source>
        <dbReference type="ARBA" id="ARBA00005811"/>
    </source>
</evidence>
<evidence type="ECO:0000256" key="6">
    <source>
        <dbReference type="ARBA" id="ARBA00023136"/>
    </source>
</evidence>
<keyword evidence="4 7" id="KW-0812">Transmembrane</keyword>
<dbReference type="GO" id="GO:0015031">
    <property type="term" value="P:protein transport"/>
    <property type="evidence" value="ECO:0007669"/>
    <property type="project" value="UniProtKB-KW"/>
</dbReference>
<dbReference type="AlphaFoldDB" id="A0A7L4ZL77"/>
<sequence length="131" mass="14708">MGLLETNNRKFNLPLVFIIGVIFLIALAYFANYLENIPKNALDLELPKAVDAESDEKSVTIYIAENLEIHIDSIQVIEADVEEELKILFEGNESPTIILKVAEGVPIEKAVNILDIANNNRYKIILNVQTQ</sequence>
<keyword evidence="5 8" id="KW-1133">Transmembrane helix</keyword>
<dbReference type="Pfam" id="PF02472">
    <property type="entry name" value="ExbD"/>
    <property type="match status" value="1"/>
</dbReference>
<dbReference type="RefSeq" id="WP_160129369.1">
    <property type="nucleotide sequence ID" value="NZ_CP019288.1"/>
</dbReference>
<dbReference type="KEGG" id="kan:IMCC3317_20490"/>
<protein>
    <recommendedName>
        <fullName evidence="11">Biopolymer transport protein ExbD</fullName>
    </recommendedName>
</protein>
<dbReference type="OrthoDB" id="1447251at2"/>
<feature type="transmembrane region" description="Helical" evidence="8">
    <location>
        <begin position="12"/>
        <end position="31"/>
    </location>
</feature>
<proteinExistence type="inferred from homology"/>
<accession>A0A7L4ZL77</accession>
<dbReference type="GO" id="GO:0005886">
    <property type="term" value="C:plasma membrane"/>
    <property type="evidence" value="ECO:0007669"/>
    <property type="project" value="UniProtKB-SubCell"/>
</dbReference>
<evidence type="ECO:0000256" key="1">
    <source>
        <dbReference type="ARBA" id="ARBA00004162"/>
    </source>
</evidence>
<evidence type="ECO:0000256" key="3">
    <source>
        <dbReference type="ARBA" id="ARBA00022475"/>
    </source>
</evidence>
<keyword evidence="7" id="KW-0813">Transport</keyword>
<keyword evidence="6 8" id="KW-0472">Membrane</keyword>
<dbReference type="EMBL" id="CP019288">
    <property type="protein sequence ID" value="QHI36684.1"/>
    <property type="molecule type" value="Genomic_DNA"/>
</dbReference>
<evidence type="ECO:0000256" key="4">
    <source>
        <dbReference type="ARBA" id="ARBA00022692"/>
    </source>
</evidence>
<dbReference type="InterPro" id="IPR003400">
    <property type="entry name" value="ExbD"/>
</dbReference>
<dbReference type="GO" id="GO:0022857">
    <property type="term" value="F:transmembrane transporter activity"/>
    <property type="evidence" value="ECO:0007669"/>
    <property type="project" value="InterPro"/>
</dbReference>
<keyword evidence="3" id="KW-1003">Cell membrane</keyword>
<evidence type="ECO:0000256" key="5">
    <source>
        <dbReference type="ARBA" id="ARBA00022989"/>
    </source>
</evidence>
<comment type="subcellular location">
    <subcellularLocation>
        <location evidence="1">Cell membrane</location>
        <topology evidence="1">Single-pass membrane protein</topology>
    </subcellularLocation>
    <subcellularLocation>
        <location evidence="7">Cell membrane</location>
        <topology evidence="7">Single-pass type II membrane protein</topology>
    </subcellularLocation>
</comment>
<organism evidence="9 10">
    <name type="scientific">Kordia antarctica</name>
    <dbReference type="NCBI Taxonomy" id="1218801"/>
    <lineage>
        <taxon>Bacteria</taxon>
        <taxon>Pseudomonadati</taxon>
        <taxon>Bacteroidota</taxon>
        <taxon>Flavobacteriia</taxon>
        <taxon>Flavobacteriales</taxon>
        <taxon>Flavobacteriaceae</taxon>
        <taxon>Kordia</taxon>
    </lineage>
</organism>
<evidence type="ECO:0008006" key="11">
    <source>
        <dbReference type="Google" id="ProtNLM"/>
    </source>
</evidence>
<evidence type="ECO:0000313" key="10">
    <source>
        <dbReference type="Proteomes" id="UP000464657"/>
    </source>
</evidence>
<reference evidence="9 10" key="1">
    <citation type="journal article" date="2013" name="Int. J. Syst. Evol. Microbiol.">
        <title>Kordia antarctica sp. nov., isolated from Antarctic seawater.</title>
        <authorList>
            <person name="Baek K."/>
            <person name="Choi A."/>
            <person name="Kang I."/>
            <person name="Lee K."/>
            <person name="Cho J.C."/>
        </authorList>
    </citation>
    <scope>NUCLEOTIDE SEQUENCE [LARGE SCALE GENOMIC DNA]</scope>
    <source>
        <strain evidence="9 10">IMCC3317</strain>
    </source>
</reference>
<gene>
    <name evidence="9" type="ORF">IMCC3317_20490</name>
</gene>
<evidence type="ECO:0000313" key="9">
    <source>
        <dbReference type="EMBL" id="QHI36684.1"/>
    </source>
</evidence>
<name>A0A7L4ZL77_9FLAO</name>
<evidence type="ECO:0000256" key="7">
    <source>
        <dbReference type="RuleBase" id="RU003879"/>
    </source>
</evidence>